<sequence>MVEGALEVIRIDVGGHRYSCSSRLLEKCPRGSPLRELLLQPPGSSGCYFIDRDGRLFCHVLNFLRDGRLLALPTEPDEVRQLYHEACHYKLFDLALAVQSGYAGAPSPPNEEARLQKLHNLGIAHSSRSEIQYDNITQIVKSLLGVPIVLISLVGKECHWFMSKCGLDLSKAPRNTSFCAYTFLSESPEILTIEDAATDPRTCNNPLVIGDPRIGFYAGCPLLTSDGFRLGTLCVFDYVPRKMQHWQYQALVSFGHLAVQEIQRAELQCAGAPTDVARETHEAWQAAGTGQVPSRSYESGLLRLCRMKEALEEIVCLVQLSSSCTDWPILYADQGWVQATGMRVHPLRLPLGLDAPAASGALLNRPSLWDFLSLDAGTEESLLRNVRAAWEALEQPHVFGLSARLASARRGPGRWPGPRPVSCRLAPVHEALDLAAGAVGAPAG</sequence>
<dbReference type="Pfam" id="PF02214">
    <property type="entry name" value="BTB_2"/>
    <property type="match status" value="1"/>
</dbReference>
<reference evidence="3" key="1">
    <citation type="submission" date="2023-10" db="EMBL/GenBank/DDBJ databases">
        <authorList>
            <person name="Chen Y."/>
            <person name="Shah S."/>
            <person name="Dougan E. K."/>
            <person name="Thang M."/>
            <person name="Chan C."/>
        </authorList>
    </citation>
    <scope>NUCLEOTIDE SEQUENCE [LARGE SCALE GENOMIC DNA]</scope>
</reference>
<evidence type="ECO:0008006" key="5">
    <source>
        <dbReference type="Google" id="ProtNLM"/>
    </source>
</evidence>
<gene>
    <name evidence="3" type="ORF">PCOR1329_LOCUS36708</name>
</gene>
<dbReference type="SMART" id="SM00065">
    <property type="entry name" value="GAF"/>
    <property type="match status" value="1"/>
</dbReference>
<evidence type="ECO:0000259" key="1">
    <source>
        <dbReference type="SMART" id="SM00065"/>
    </source>
</evidence>
<dbReference type="PANTHER" id="PTHR43102">
    <property type="entry name" value="SLR1143 PROTEIN"/>
    <property type="match status" value="1"/>
</dbReference>
<dbReference type="InterPro" id="IPR003131">
    <property type="entry name" value="T1-type_BTB"/>
</dbReference>
<evidence type="ECO:0000313" key="3">
    <source>
        <dbReference type="EMBL" id="CAK0841536.1"/>
    </source>
</evidence>
<dbReference type="InterPro" id="IPR000210">
    <property type="entry name" value="BTB/POZ_dom"/>
</dbReference>
<dbReference type="SUPFAM" id="SSF55781">
    <property type="entry name" value="GAF domain-like"/>
    <property type="match status" value="1"/>
</dbReference>
<organism evidence="3 4">
    <name type="scientific">Prorocentrum cordatum</name>
    <dbReference type="NCBI Taxonomy" id="2364126"/>
    <lineage>
        <taxon>Eukaryota</taxon>
        <taxon>Sar</taxon>
        <taxon>Alveolata</taxon>
        <taxon>Dinophyceae</taxon>
        <taxon>Prorocentrales</taxon>
        <taxon>Prorocentraceae</taxon>
        <taxon>Prorocentrum</taxon>
    </lineage>
</organism>
<dbReference type="Gene3D" id="3.30.450.40">
    <property type="match status" value="1"/>
</dbReference>
<dbReference type="EMBL" id="CAUYUJ010014461">
    <property type="protein sequence ID" value="CAK0841536.1"/>
    <property type="molecule type" value="Genomic_DNA"/>
</dbReference>
<dbReference type="InterPro" id="IPR011333">
    <property type="entry name" value="SKP1/BTB/POZ_sf"/>
</dbReference>
<comment type="caution">
    <text evidence="3">The sequence shown here is derived from an EMBL/GenBank/DDBJ whole genome shotgun (WGS) entry which is preliminary data.</text>
</comment>
<accession>A0ABN9T9D5</accession>
<feature type="non-terminal residue" evidence="3">
    <location>
        <position position="444"/>
    </location>
</feature>
<dbReference type="CDD" id="cd18316">
    <property type="entry name" value="BTB_POZ_KCTD-like"/>
    <property type="match status" value="1"/>
</dbReference>
<dbReference type="InterPro" id="IPR029016">
    <property type="entry name" value="GAF-like_dom_sf"/>
</dbReference>
<dbReference type="SUPFAM" id="SSF54695">
    <property type="entry name" value="POZ domain"/>
    <property type="match status" value="1"/>
</dbReference>
<dbReference type="Gene3D" id="3.30.710.10">
    <property type="entry name" value="Potassium Channel Kv1.1, Chain A"/>
    <property type="match status" value="1"/>
</dbReference>
<dbReference type="InterPro" id="IPR003018">
    <property type="entry name" value="GAF"/>
</dbReference>
<evidence type="ECO:0000259" key="2">
    <source>
        <dbReference type="SMART" id="SM00225"/>
    </source>
</evidence>
<proteinExistence type="predicted"/>
<dbReference type="Proteomes" id="UP001189429">
    <property type="component" value="Unassembled WGS sequence"/>
</dbReference>
<protein>
    <recommendedName>
        <fullName evidence="5">Potassium channel tetramerisation-type BTB domain-containing protein</fullName>
    </recommendedName>
</protein>
<keyword evidence="4" id="KW-1185">Reference proteome</keyword>
<dbReference type="Pfam" id="PF01590">
    <property type="entry name" value="GAF"/>
    <property type="match status" value="1"/>
</dbReference>
<dbReference type="SMART" id="SM00225">
    <property type="entry name" value="BTB"/>
    <property type="match status" value="1"/>
</dbReference>
<feature type="domain" description="GAF" evidence="1">
    <location>
        <begin position="128"/>
        <end position="272"/>
    </location>
</feature>
<evidence type="ECO:0000313" key="4">
    <source>
        <dbReference type="Proteomes" id="UP001189429"/>
    </source>
</evidence>
<feature type="domain" description="BTB" evidence="2">
    <location>
        <begin position="7"/>
        <end position="106"/>
    </location>
</feature>
<dbReference type="PANTHER" id="PTHR43102:SF2">
    <property type="entry name" value="GAF DOMAIN-CONTAINING PROTEIN"/>
    <property type="match status" value="1"/>
</dbReference>
<name>A0ABN9T9D5_9DINO</name>